<reference evidence="1" key="1">
    <citation type="journal article" date="2010" name="Genome Biol. Evol.">
        <title>Red algae lose key mitochondrial genes in response to becoming parasitic.</title>
        <authorList>
            <person name="Hancock L."/>
            <person name="Goff L."/>
            <person name="Lane C."/>
        </authorList>
    </citation>
    <scope>NUCLEOTIDE SEQUENCE</scope>
</reference>
<dbReference type="PROSITE" id="PS51257">
    <property type="entry name" value="PROKAR_LIPOPROTEIN"/>
    <property type="match status" value="1"/>
</dbReference>
<dbReference type="GeneID" id="10020722"/>
<proteinExistence type="predicted"/>
<accession>E5Q3D8</accession>
<organism evidence="1">
    <name type="scientific">Gracilariopsis andersonii</name>
    <dbReference type="NCBI Taxonomy" id="172979"/>
    <lineage>
        <taxon>Eukaryota</taxon>
        <taxon>Rhodophyta</taxon>
        <taxon>Florideophyceae</taxon>
        <taxon>Rhodymeniophycidae</taxon>
        <taxon>Gracilariales</taxon>
        <taxon>Gracilariaceae</taxon>
        <taxon>Gracilariopsis</taxon>
    </lineage>
</organism>
<dbReference type="AlphaFoldDB" id="E5Q3D8"/>
<dbReference type="RefSeq" id="YP_004062205.1">
    <property type="nucleotide sequence ID" value="NC_014772.1"/>
</dbReference>
<evidence type="ECO:0000313" key="1">
    <source>
        <dbReference type="EMBL" id="ADR03221.1"/>
    </source>
</evidence>
<keyword evidence="1" id="KW-0496">Mitochondrion</keyword>
<dbReference type="EMBL" id="HQ586060">
    <property type="protein sequence ID" value="ADR03221.1"/>
    <property type="molecule type" value="Genomic_DNA"/>
</dbReference>
<name>E5Q3D8_9FLOR</name>
<protein>
    <submittedName>
        <fullName evidence="1">Uncharacterized protein</fullName>
    </submittedName>
</protein>
<sequence>MIKKKIINFPLFLGSCNQFCLWKYKKIDKRLTKKPYCINLQTNSGVPLLKNSKNWISMENLNTFLLQNPKISNNYGLKATFFLSLI</sequence>
<geneLocation type="mitochondrion" evidence="1"/>
<gene>
    <name evidence="1" type="ORF">GAND_26</name>
</gene>